<dbReference type="InterPro" id="IPR026403">
    <property type="entry name" value="Lipo_with_rSAM"/>
</dbReference>
<reference evidence="1 2" key="2">
    <citation type="submission" date="2008-10" db="EMBL/GenBank/DDBJ databases">
        <authorList>
            <person name="Fulton L."/>
            <person name="Clifton S."/>
            <person name="Fulton B."/>
            <person name="Xu J."/>
            <person name="Minx P."/>
            <person name="Pepin K.H."/>
            <person name="Johnson M."/>
            <person name="Bhonagiri V."/>
            <person name="Nash W.E."/>
            <person name="Mardis E.R."/>
            <person name="Wilson R.K."/>
        </authorList>
    </citation>
    <scope>NUCLEOTIDE SEQUENCE [LARGE SCALE GENOMIC DNA]</scope>
    <source>
        <strain evidence="1 2">DSM 18315</strain>
    </source>
</reference>
<dbReference type="NCBIfam" id="TIGR04134">
    <property type="entry name" value="lipo_with_rSAM"/>
    <property type="match status" value="1"/>
</dbReference>
<gene>
    <name evidence="1" type="ORF">PRABACTJOHN_02548</name>
</gene>
<organism evidence="1 2">
    <name type="scientific">Parabacteroides johnsonii DSM 18315</name>
    <dbReference type="NCBI Taxonomy" id="537006"/>
    <lineage>
        <taxon>Bacteria</taxon>
        <taxon>Pseudomonadati</taxon>
        <taxon>Bacteroidota</taxon>
        <taxon>Bacteroidia</taxon>
        <taxon>Bacteroidales</taxon>
        <taxon>Tannerellaceae</taxon>
        <taxon>Parabacteroides</taxon>
    </lineage>
</organism>
<reference evidence="1 2" key="1">
    <citation type="submission" date="2008-10" db="EMBL/GenBank/DDBJ databases">
        <title>Draft genome sequence of Parabacteroides johnsonii (DSM 18315).</title>
        <authorList>
            <person name="Sudarsanam P."/>
            <person name="Ley R."/>
            <person name="Guruge J."/>
            <person name="Turnbaugh P.J."/>
            <person name="Mahowald M."/>
            <person name="Liep D."/>
            <person name="Gordon J."/>
        </authorList>
    </citation>
    <scope>NUCLEOTIDE SEQUENCE [LARGE SCALE GENOMIC DNA]</scope>
    <source>
        <strain evidence="1 2">DSM 18315</strain>
    </source>
</reference>
<name>B7BBY5_9BACT</name>
<protein>
    <submittedName>
        <fullName evidence="1">Uncharacterized protein</fullName>
    </submittedName>
</protein>
<dbReference type="Proteomes" id="UP000005510">
    <property type="component" value="Unassembled WGS sequence"/>
</dbReference>
<evidence type="ECO:0000313" key="1">
    <source>
        <dbReference type="EMBL" id="EEC96047.1"/>
    </source>
</evidence>
<dbReference type="HOGENOM" id="CLU_2983728_0_0_10"/>
<accession>B7BBY5</accession>
<evidence type="ECO:0000313" key="2">
    <source>
        <dbReference type="Proteomes" id="UP000005510"/>
    </source>
</evidence>
<dbReference type="AlphaFoldDB" id="B7BBY5"/>
<sequence>LLTDIDGEQNGGSYAPNSVSVSFKDVDVTGGDGGWYLGEATKEITIVLKEKKEEIKK</sequence>
<feature type="non-terminal residue" evidence="1">
    <location>
        <position position="1"/>
    </location>
</feature>
<proteinExistence type="predicted"/>
<dbReference type="EMBL" id="ABYH01000280">
    <property type="protein sequence ID" value="EEC96047.1"/>
    <property type="molecule type" value="Genomic_DNA"/>
</dbReference>
<dbReference type="STRING" id="537006.PRABACTJOHN_02548"/>
<comment type="caution">
    <text evidence="1">The sequence shown here is derived from an EMBL/GenBank/DDBJ whole genome shotgun (WGS) entry which is preliminary data.</text>
</comment>